<keyword evidence="7 8" id="KW-0472">Membrane</keyword>
<dbReference type="GO" id="GO:0032865">
    <property type="term" value="C:ERMES complex"/>
    <property type="evidence" value="ECO:0007669"/>
    <property type="project" value="UniProtKB-UniRule"/>
</dbReference>
<evidence type="ECO:0000256" key="10">
    <source>
        <dbReference type="SAM" id="Phobius"/>
    </source>
</evidence>
<evidence type="ECO:0000256" key="2">
    <source>
        <dbReference type="ARBA" id="ARBA00022692"/>
    </source>
</evidence>
<evidence type="ECO:0000256" key="5">
    <source>
        <dbReference type="ARBA" id="ARBA00023055"/>
    </source>
</evidence>
<sequence>MSRAKQAAYAQQNSGSGTSYGFATGFLLGQLTLALILFFFIKFFIFGEAPSADDRAATRAATRRQRTLSHSQAQARQRTLSSALRPRPSSAVLKPRSEGGPTVQKLLEKTYYNVHGHQPESLDWFNVLIAQTVAQLRADAQEDEAVLGSLTAILNGTTKPGFLDEIRVTEISLGEEFPIFSNCRVIPVDENGAPIKQLSGNKGERLQARMDVDLGDVVTLGIETKLVLNYPKPFVAVLPVALAVSVVRFSGTLSVSFSPSQQPEHFPGSDSGEQSPAQEPKNEGHPLNPTGHSPTTLTFTFLDDYRLDLSVHSLIGSRSRLQDVPKIAQLVESRIHQWFDDRCVEPRFQQIVLPSLWPRKRNTRGGEPEDDDAVDDTAASPTERAPSEPAQASASAPNGAPRSRKGTTASTVAGAEETTAEQRTRDWAARHGKARSEMSELEIAGAEMREHDEKAKRKDLLRSSTMDAQGGAVRHRPGLAGSSSHSEGAGGPYEPSSQSTYPVTSLLALNIFAVLAPLAHVAAVDLGLQLLPLPPQQVLITQKNPSPQSASLPQFCEQSDELAQTVDPPGTE</sequence>
<dbReference type="InterPro" id="IPR019411">
    <property type="entry name" value="MMM1_dom"/>
</dbReference>
<dbReference type="AlphaFoldDB" id="A0AAN7WI78"/>
<keyword evidence="1" id="KW-0813">Transport</keyword>
<dbReference type="HAMAP" id="MF_03103">
    <property type="entry name" value="Mmm1"/>
    <property type="match status" value="1"/>
</dbReference>
<keyword evidence="2 8" id="KW-0812">Transmembrane</keyword>
<dbReference type="InterPro" id="IPR031468">
    <property type="entry name" value="SMP_LBD"/>
</dbReference>
<dbReference type="PANTHER" id="PTHR13466:SF0">
    <property type="entry name" value="SMP-LTD DOMAIN-CONTAINING PROTEIN"/>
    <property type="match status" value="1"/>
</dbReference>
<dbReference type="CDD" id="cd21671">
    <property type="entry name" value="SMP_Mmm1"/>
    <property type="match status" value="1"/>
</dbReference>
<dbReference type="EMBL" id="JAVRQU010000002">
    <property type="protein sequence ID" value="KAK5706827.1"/>
    <property type="molecule type" value="Genomic_DNA"/>
</dbReference>
<evidence type="ECO:0000259" key="11">
    <source>
        <dbReference type="PROSITE" id="PS51847"/>
    </source>
</evidence>
<evidence type="ECO:0000256" key="6">
    <source>
        <dbReference type="ARBA" id="ARBA00023121"/>
    </source>
</evidence>
<feature type="compositionally biased region" description="Low complexity" evidence="9">
    <location>
        <begin position="387"/>
        <end position="397"/>
    </location>
</feature>
<reference evidence="12" key="1">
    <citation type="submission" date="2023-08" db="EMBL/GenBank/DDBJ databases">
        <title>Black Yeasts Isolated from many extreme environments.</title>
        <authorList>
            <person name="Coleine C."/>
            <person name="Stajich J.E."/>
            <person name="Selbmann L."/>
        </authorList>
    </citation>
    <scope>NUCLEOTIDE SEQUENCE</scope>
    <source>
        <strain evidence="12">CCFEE 5810</strain>
    </source>
</reference>
<feature type="compositionally biased region" description="Basic and acidic residues" evidence="9">
    <location>
        <begin position="447"/>
        <end position="461"/>
    </location>
</feature>
<proteinExistence type="inferred from homology"/>
<protein>
    <recommendedName>
        <fullName evidence="8">Maintenance of mitochondrial morphology protein 1</fullName>
    </recommendedName>
</protein>
<comment type="subcellular location">
    <subcellularLocation>
        <location evidence="8">Endoplasmic reticulum membrane</location>
        <topology evidence="8">Single-pass type I membrane protein</topology>
    </subcellularLocation>
    <text evidence="8">The ERMES/MDM complex localizes to a few discrete foci (around 10 per single cell), that represent mitochondria-endoplasmic reticulum junctions. These foci are often found next to mtDNA nucleoids.</text>
</comment>
<feature type="region of interest" description="Disordered" evidence="9">
    <location>
        <begin position="256"/>
        <end position="295"/>
    </location>
</feature>
<feature type="topological domain" description="Cytoplasmic" evidence="8">
    <location>
        <begin position="47"/>
        <end position="572"/>
    </location>
</feature>
<evidence type="ECO:0000313" key="13">
    <source>
        <dbReference type="Proteomes" id="UP001310594"/>
    </source>
</evidence>
<evidence type="ECO:0000256" key="9">
    <source>
        <dbReference type="SAM" id="MobiDB-lite"/>
    </source>
</evidence>
<comment type="caution">
    <text evidence="12">The sequence shown here is derived from an EMBL/GenBank/DDBJ whole genome shotgun (WGS) entry which is preliminary data.</text>
</comment>
<feature type="domain" description="SMP-LTD" evidence="11">
    <location>
        <begin position="118"/>
        <end position="354"/>
    </location>
</feature>
<keyword evidence="6" id="KW-0446">Lipid-binding</keyword>
<dbReference type="GO" id="GO:0008289">
    <property type="term" value="F:lipid binding"/>
    <property type="evidence" value="ECO:0007669"/>
    <property type="project" value="UniProtKB-KW"/>
</dbReference>
<dbReference type="PANTHER" id="PTHR13466">
    <property type="entry name" value="TEX2 PROTEIN-RELATED"/>
    <property type="match status" value="1"/>
</dbReference>
<dbReference type="PROSITE" id="PS51847">
    <property type="entry name" value="SMP"/>
    <property type="match status" value="1"/>
</dbReference>
<evidence type="ECO:0000313" key="12">
    <source>
        <dbReference type="EMBL" id="KAK5706827.1"/>
    </source>
</evidence>
<dbReference type="GO" id="GO:0045040">
    <property type="term" value="P:protein insertion into mitochondrial outer membrane"/>
    <property type="evidence" value="ECO:0007669"/>
    <property type="project" value="UniProtKB-UniRule"/>
</dbReference>
<accession>A0AAN7WI78</accession>
<keyword evidence="4 8" id="KW-1133">Transmembrane helix</keyword>
<feature type="topological domain" description="Lumenal" evidence="8">
    <location>
        <begin position="1"/>
        <end position="25"/>
    </location>
</feature>
<evidence type="ECO:0000256" key="4">
    <source>
        <dbReference type="ARBA" id="ARBA00022989"/>
    </source>
</evidence>
<feature type="compositionally biased region" description="Basic and acidic residues" evidence="9">
    <location>
        <begin position="420"/>
        <end position="438"/>
    </location>
</feature>
<comment type="similarity">
    <text evidence="8">Belongs to the MMM1 family.</text>
</comment>
<dbReference type="GO" id="GO:0005789">
    <property type="term" value="C:endoplasmic reticulum membrane"/>
    <property type="evidence" value="ECO:0007669"/>
    <property type="project" value="UniProtKB-SubCell"/>
</dbReference>
<evidence type="ECO:0000256" key="1">
    <source>
        <dbReference type="ARBA" id="ARBA00022448"/>
    </source>
</evidence>
<keyword evidence="5" id="KW-0445">Lipid transport</keyword>
<organism evidence="12 13">
    <name type="scientific">Elasticomyces elasticus</name>
    <dbReference type="NCBI Taxonomy" id="574655"/>
    <lineage>
        <taxon>Eukaryota</taxon>
        <taxon>Fungi</taxon>
        <taxon>Dikarya</taxon>
        <taxon>Ascomycota</taxon>
        <taxon>Pezizomycotina</taxon>
        <taxon>Dothideomycetes</taxon>
        <taxon>Dothideomycetidae</taxon>
        <taxon>Mycosphaerellales</taxon>
        <taxon>Teratosphaeriaceae</taxon>
        <taxon>Elasticomyces</taxon>
    </lineage>
</organism>
<comment type="function">
    <text evidence="8">Component of the ERMES/MDM complex, which serves as a molecular tether to connect the endoplasmic reticulum (ER) and mitochondria. Components of this complex are involved in the control of mitochondrial shape and protein biogenesis, and function in nonvesicular lipid trafficking between the ER and mitochondria. The MDM12-MMM1 subcomplex functions in the major beta-barrel assembly pathway that is responsible for biogenesis of all outer membrane beta-barrel proteins, and acts in a late step after the SAM complex. The MDM10-MDM12-MMM1 subcomplex further acts in the TOM40-specific pathway after the action of the MDM12-MMM1 complex. Essential for establishing and maintaining the structure of mitochondria and maintenance of mtDNA nucleoids.</text>
</comment>
<dbReference type="GO" id="GO:0015914">
    <property type="term" value="P:phospholipid transport"/>
    <property type="evidence" value="ECO:0007669"/>
    <property type="project" value="TreeGrafter"/>
</dbReference>
<evidence type="ECO:0000256" key="8">
    <source>
        <dbReference type="HAMAP-Rule" id="MF_03103"/>
    </source>
</evidence>
<feature type="region of interest" description="Disordered" evidence="9">
    <location>
        <begin position="359"/>
        <end position="500"/>
    </location>
</feature>
<dbReference type="Pfam" id="PF10296">
    <property type="entry name" value="MMM1"/>
    <property type="match status" value="1"/>
</dbReference>
<dbReference type="InterPro" id="IPR027537">
    <property type="entry name" value="Mmm1"/>
</dbReference>
<dbReference type="GO" id="GO:1990456">
    <property type="term" value="P:mitochondrion-endoplasmic reticulum membrane tethering"/>
    <property type="evidence" value="ECO:0007669"/>
    <property type="project" value="TreeGrafter"/>
</dbReference>
<comment type="subunit">
    <text evidence="8">Homodimer. Component of the ER-mitochondria encounter structure (ERMES) or MDM complex, composed of MMM1, MDM10, MDM12 and MDM34. A MMM1 homodimer associates with one molecule of MDM12 on each side in a pairwise head-to-tail manner, and the SMP-LTD domains of MMM1 and MDM12 generate a continuous hydrophobic tunnel for phospholipid trafficking.</text>
</comment>
<gene>
    <name evidence="8 12" type="primary">MMM1</name>
    <name evidence="12" type="ORF">LTR97_001819</name>
</gene>
<evidence type="ECO:0000256" key="7">
    <source>
        <dbReference type="ARBA" id="ARBA00023136"/>
    </source>
</evidence>
<name>A0AAN7WI78_9PEZI</name>
<feature type="transmembrane region" description="Helical" evidence="10">
    <location>
        <begin position="20"/>
        <end position="45"/>
    </location>
</feature>
<keyword evidence="3 8" id="KW-0256">Endoplasmic reticulum</keyword>
<dbReference type="Proteomes" id="UP001310594">
    <property type="component" value="Unassembled WGS sequence"/>
</dbReference>
<feature type="region of interest" description="Disordered" evidence="9">
    <location>
        <begin position="57"/>
        <end position="100"/>
    </location>
</feature>
<feature type="compositionally biased region" description="Polar residues" evidence="9">
    <location>
        <begin position="68"/>
        <end position="82"/>
    </location>
</feature>
<feature type="compositionally biased region" description="Low complexity" evidence="9">
    <location>
        <begin position="478"/>
        <end position="487"/>
    </location>
</feature>
<evidence type="ECO:0000256" key="3">
    <source>
        <dbReference type="ARBA" id="ARBA00022824"/>
    </source>
</evidence>